<feature type="compositionally biased region" description="Basic and acidic residues" evidence="1">
    <location>
        <begin position="12"/>
        <end position="26"/>
    </location>
</feature>
<dbReference type="AlphaFoldDB" id="A0A183IH49"/>
<organism evidence="4">
    <name type="scientific">Soboliphyme baturini</name>
    <dbReference type="NCBI Taxonomy" id="241478"/>
    <lineage>
        <taxon>Eukaryota</taxon>
        <taxon>Metazoa</taxon>
        <taxon>Ecdysozoa</taxon>
        <taxon>Nematoda</taxon>
        <taxon>Enoplea</taxon>
        <taxon>Dorylaimia</taxon>
        <taxon>Dioctophymatida</taxon>
        <taxon>Dioctophymatoidea</taxon>
        <taxon>Soboliphymatidae</taxon>
        <taxon>Soboliphyme</taxon>
    </lineage>
</organism>
<proteinExistence type="predicted"/>
<dbReference type="EMBL" id="UZAM01007489">
    <property type="protein sequence ID" value="VDO99466.1"/>
    <property type="molecule type" value="Genomic_DNA"/>
</dbReference>
<evidence type="ECO:0000313" key="3">
    <source>
        <dbReference type="Proteomes" id="UP000270296"/>
    </source>
</evidence>
<gene>
    <name evidence="2" type="ORF">SBAD_LOCUS2944</name>
</gene>
<protein>
    <submittedName>
        <fullName evidence="4">MFS domain-containing protein</fullName>
    </submittedName>
</protein>
<name>A0A183IH49_9BILA</name>
<sequence length="94" mass="10324">MPPVFVVDDEDGNNRELVDDENKERDEDGEACASADARNTYSPWRVIMFGSNLVCFGFGGSAGRVVLGPFLAGRFHGFRSNDRPIGLSVGCRRK</sequence>
<dbReference type="Proteomes" id="UP000270296">
    <property type="component" value="Unassembled WGS sequence"/>
</dbReference>
<reference evidence="4" key="1">
    <citation type="submission" date="2016-06" db="UniProtKB">
        <authorList>
            <consortium name="WormBaseParasite"/>
        </authorList>
    </citation>
    <scope>IDENTIFICATION</scope>
</reference>
<feature type="region of interest" description="Disordered" evidence="1">
    <location>
        <begin position="1"/>
        <end position="34"/>
    </location>
</feature>
<evidence type="ECO:0000256" key="1">
    <source>
        <dbReference type="SAM" id="MobiDB-lite"/>
    </source>
</evidence>
<keyword evidence="3" id="KW-1185">Reference proteome</keyword>
<dbReference type="WBParaSite" id="SBAD_0000308301-mRNA-1">
    <property type="protein sequence ID" value="SBAD_0000308301-mRNA-1"/>
    <property type="gene ID" value="SBAD_0000308301"/>
</dbReference>
<evidence type="ECO:0000313" key="4">
    <source>
        <dbReference type="WBParaSite" id="SBAD_0000308301-mRNA-1"/>
    </source>
</evidence>
<accession>A0A183IH49</accession>
<reference evidence="2 3" key="2">
    <citation type="submission" date="2018-11" db="EMBL/GenBank/DDBJ databases">
        <authorList>
            <consortium name="Pathogen Informatics"/>
        </authorList>
    </citation>
    <scope>NUCLEOTIDE SEQUENCE [LARGE SCALE GENOMIC DNA]</scope>
</reference>
<evidence type="ECO:0000313" key="2">
    <source>
        <dbReference type="EMBL" id="VDO99466.1"/>
    </source>
</evidence>